<proteinExistence type="predicted"/>
<keyword evidence="1" id="KW-0812">Transmembrane</keyword>
<dbReference type="Proteomes" id="UP000008922">
    <property type="component" value="Chromosome"/>
</dbReference>
<dbReference type="InParanoid" id="E8N1Y6"/>
<dbReference type="eggNOG" id="COG0607">
    <property type="taxonomic scope" value="Bacteria"/>
</dbReference>
<evidence type="ECO:0000259" key="2">
    <source>
        <dbReference type="PROSITE" id="PS50206"/>
    </source>
</evidence>
<dbReference type="PANTHER" id="PTHR43031:SF1">
    <property type="entry name" value="PYRIDINE NUCLEOTIDE-DISULPHIDE OXIDOREDUCTASE"/>
    <property type="match status" value="1"/>
</dbReference>
<dbReference type="HOGENOM" id="CLU_089574_1_5_0"/>
<dbReference type="SMART" id="SM00450">
    <property type="entry name" value="RHOD"/>
    <property type="match status" value="1"/>
</dbReference>
<gene>
    <name evidence="3" type="ordered locus">ANT_29070</name>
</gene>
<feature type="transmembrane region" description="Helical" evidence="1">
    <location>
        <begin position="20"/>
        <end position="41"/>
    </location>
</feature>
<dbReference type="FunFam" id="3.40.250.10:FF:000049">
    <property type="entry name" value="Phage shock protein E"/>
    <property type="match status" value="1"/>
</dbReference>
<evidence type="ECO:0000256" key="1">
    <source>
        <dbReference type="SAM" id="Phobius"/>
    </source>
</evidence>
<evidence type="ECO:0000313" key="3">
    <source>
        <dbReference type="EMBL" id="BAJ64933.1"/>
    </source>
</evidence>
<dbReference type="AlphaFoldDB" id="E8N1Y6"/>
<dbReference type="PROSITE" id="PS50206">
    <property type="entry name" value="RHODANESE_3"/>
    <property type="match status" value="1"/>
</dbReference>
<dbReference type="RefSeq" id="WP_013561277.1">
    <property type="nucleotide sequence ID" value="NC_014960.1"/>
</dbReference>
<dbReference type="FunCoup" id="E8N1Y6">
    <property type="interactions" value="212"/>
</dbReference>
<accession>E8N1Y6</accession>
<dbReference type="KEGG" id="atm:ANT_29070"/>
<keyword evidence="4" id="KW-1185">Reference proteome</keyword>
<dbReference type="InterPro" id="IPR050229">
    <property type="entry name" value="GlpE_sulfurtransferase"/>
</dbReference>
<protein>
    <recommendedName>
        <fullName evidence="2">Rhodanese domain-containing protein</fullName>
    </recommendedName>
</protein>
<name>E8N1Y6_ANATU</name>
<dbReference type="Pfam" id="PF00581">
    <property type="entry name" value="Rhodanese"/>
    <property type="match status" value="1"/>
</dbReference>
<reference evidence="3 4" key="1">
    <citation type="submission" date="2010-12" db="EMBL/GenBank/DDBJ databases">
        <title>Whole genome sequence of Anaerolinea thermophila UNI-1.</title>
        <authorList>
            <person name="Narita-Yamada S."/>
            <person name="Kishi E."/>
            <person name="Watanabe Y."/>
            <person name="Takasaki K."/>
            <person name="Ankai A."/>
            <person name="Oguchi A."/>
            <person name="Fukui S."/>
            <person name="Takahashi M."/>
            <person name="Yashiro I."/>
            <person name="Hosoyama A."/>
            <person name="Sekiguchi Y."/>
            <person name="Hanada S."/>
            <person name="Fujita N."/>
        </authorList>
    </citation>
    <scope>NUCLEOTIDE SEQUENCE [LARGE SCALE GENOMIC DNA]</scope>
    <source>
        <strain evidence="4">DSM 14523 / JCM 11388 / NBRC 100420 / UNI-1</strain>
    </source>
</reference>
<dbReference type="SUPFAM" id="SSF52821">
    <property type="entry name" value="Rhodanese/Cell cycle control phosphatase"/>
    <property type="match status" value="1"/>
</dbReference>
<sequence length="152" mass="16597">MARKKPVQTKKTAQRQGFPWWAWVLIGLVVGFGAIAVSTLMRPSQQATLPAEISVQQAAQLRDEGAFVLDVREPEEWNEYHIPGATLIPLGQLASRVNELPRDQKIVVYCRSGNRSQEGRDILKQAGFTNVTSMSGGIKAWSAAGLPTVTGP</sequence>
<organism evidence="3 4">
    <name type="scientific">Anaerolinea thermophila (strain DSM 14523 / JCM 11388 / NBRC 100420 / UNI-1)</name>
    <dbReference type="NCBI Taxonomy" id="926569"/>
    <lineage>
        <taxon>Bacteria</taxon>
        <taxon>Bacillati</taxon>
        <taxon>Chloroflexota</taxon>
        <taxon>Anaerolineae</taxon>
        <taxon>Anaerolineales</taxon>
        <taxon>Anaerolineaceae</taxon>
        <taxon>Anaerolinea</taxon>
    </lineage>
</organism>
<feature type="domain" description="Rhodanese" evidence="2">
    <location>
        <begin position="62"/>
        <end position="150"/>
    </location>
</feature>
<dbReference type="Gene3D" id="3.40.250.10">
    <property type="entry name" value="Rhodanese-like domain"/>
    <property type="match status" value="1"/>
</dbReference>
<keyword evidence="1" id="KW-0472">Membrane</keyword>
<evidence type="ECO:0000313" key="4">
    <source>
        <dbReference type="Proteomes" id="UP000008922"/>
    </source>
</evidence>
<dbReference type="InterPro" id="IPR001763">
    <property type="entry name" value="Rhodanese-like_dom"/>
</dbReference>
<dbReference type="STRING" id="926569.ANT_29070"/>
<dbReference type="CDD" id="cd00158">
    <property type="entry name" value="RHOD"/>
    <property type="match status" value="1"/>
</dbReference>
<dbReference type="EMBL" id="AP012029">
    <property type="protein sequence ID" value="BAJ64933.1"/>
    <property type="molecule type" value="Genomic_DNA"/>
</dbReference>
<dbReference type="PANTHER" id="PTHR43031">
    <property type="entry name" value="FAD-DEPENDENT OXIDOREDUCTASE"/>
    <property type="match status" value="1"/>
</dbReference>
<keyword evidence="1" id="KW-1133">Transmembrane helix</keyword>
<dbReference type="InterPro" id="IPR036873">
    <property type="entry name" value="Rhodanese-like_dom_sf"/>
</dbReference>